<name>A0ABU0R474_9MICO</name>
<evidence type="ECO:0000313" key="2">
    <source>
        <dbReference type="EMBL" id="MDQ0892877.1"/>
    </source>
</evidence>
<evidence type="ECO:0000256" key="1">
    <source>
        <dbReference type="SAM" id="Phobius"/>
    </source>
</evidence>
<proteinExistence type="predicted"/>
<sequence length="258" mass="27677">MDPNLARQTLRILPDSPLTVELVERAFAGESWARHPSRYQDVSARRQAEEWAQTLVVARDVLLAEARTSTAPHPSVGASVPVSTPAPRRGLSSGAVIGIVAGSVAVLALITAGVFGATTLATNALTTATERLESAAEEAAAGAEDDTEFADVERMQSGETMYAFPAALEMYNDNRHGADCPIEFAEGCWQVALFTEADCRTIEVELGFTDDIDAYLPEHLETIEKHDVVGNEATVVVFGNDDYGYGWINQVTCLDTAS</sequence>
<keyword evidence="1" id="KW-1133">Transmembrane helix</keyword>
<dbReference type="Proteomes" id="UP001239083">
    <property type="component" value="Unassembled WGS sequence"/>
</dbReference>
<comment type="caution">
    <text evidence="2">The sequence shown here is derived from an EMBL/GenBank/DDBJ whole genome shotgun (WGS) entry which is preliminary data.</text>
</comment>
<dbReference type="EMBL" id="JAUSYY010000001">
    <property type="protein sequence ID" value="MDQ0892877.1"/>
    <property type="molecule type" value="Genomic_DNA"/>
</dbReference>
<feature type="transmembrane region" description="Helical" evidence="1">
    <location>
        <begin position="95"/>
        <end position="117"/>
    </location>
</feature>
<keyword evidence="1" id="KW-0472">Membrane</keyword>
<keyword evidence="1" id="KW-0812">Transmembrane</keyword>
<accession>A0ABU0R474</accession>
<gene>
    <name evidence="2" type="ORF">QFZ26_000432</name>
</gene>
<reference evidence="2 3" key="1">
    <citation type="submission" date="2023-07" db="EMBL/GenBank/DDBJ databases">
        <title>Comparative genomics of wheat-associated soil bacteria to identify genetic determinants of phenazine resistance.</title>
        <authorList>
            <person name="Mouncey N."/>
        </authorList>
    </citation>
    <scope>NUCLEOTIDE SEQUENCE [LARGE SCALE GENOMIC DNA]</scope>
    <source>
        <strain evidence="2 3">V3I3</strain>
    </source>
</reference>
<dbReference type="RefSeq" id="WP_307038848.1">
    <property type="nucleotide sequence ID" value="NZ_JAUSYY010000001.1"/>
</dbReference>
<keyword evidence="3" id="KW-1185">Reference proteome</keyword>
<protein>
    <submittedName>
        <fullName evidence="2">Uncharacterized protein</fullName>
    </submittedName>
</protein>
<evidence type="ECO:0000313" key="3">
    <source>
        <dbReference type="Proteomes" id="UP001239083"/>
    </source>
</evidence>
<organism evidence="2 3">
    <name type="scientific">Agromyces ramosus</name>
    <dbReference type="NCBI Taxonomy" id="33879"/>
    <lineage>
        <taxon>Bacteria</taxon>
        <taxon>Bacillati</taxon>
        <taxon>Actinomycetota</taxon>
        <taxon>Actinomycetes</taxon>
        <taxon>Micrococcales</taxon>
        <taxon>Microbacteriaceae</taxon>
        <taxon>Agromyces</taxon>
    </lineage>
</organism>